<organism evidence="3 4">
    <name type="scientific">Streptomyces spongiicola</name>
    <dbReference type="NCBI Taxonomy" id="1690221"/>
    <lineage>
        <taxon>Bacteria</taxon>
        <taxon>Bacillati</taxon>
        <taxon>Actinomycetota</taxon>
        <taxon>Actinomycetes</taxon>
        <taxon>Kitasatosporales</taxon>
        <taxon>Streptomycetaceae</taxon>
        <taxon>Streptomyces</taxon>
    </lineage>
</organism>
<proteinExistence type="predicted"/>
<feature type="region of interest" description="Disordered" evidence="2">
    <location>
        <begin position="1"/>
        <end position="28"/>
    </location>
</feature>
<feature type="compositionally biased region" description="Low complexity" evidence="2">
    <location>
        <begin position="441"/>
        <end position="459"/>
    </location>
</feature>
<feature type="compositionally biased region" description="Polar residues" evidence="2">
    <location>
        <begin position="7"/>
        <end position="21"/>
    </location>
</feature>
<feature type="compositionally biased region" description="Polar residues" evidence="2">
    <location>
        <begin position="284"/>
        <end position="296"/>
    </location>
</feature>
<feature type="compositionally biased region" description="Polar residues" evidence="2">
    <location>
        <begin position="341"/>
        <end position="352"/>
    </location>
</feature>
<feature type="compositionally biased region" description="Basic and acidic residues" evidence="2">
    <location>
        <begin position="263"/>
        <end position="272"/>
    </location>
</feature>
<feature type="compositionally biased region" description="Low complexity" evidence="2">
    <location>
        <begin position="299"/>
        <end position="326"/>
    </location>
</feature>
<dbReference type="Proteomes" id="UP000265354">
    <property type="component" value="Unassembled WGS sequence"/>
</dbReference>
<feature type="compositionally biased region" description="Basic and acidic residues" evidence="2">
    <location>
        <begin position="546"/>
        <end position="556"/>
    </location>
</feature>
<dbReference type="EMBL" id="BGZL01000007">
    <property type="protein sequence ID" value="GBQ01407.1"/>
    <property type="molecule type" value="Genomic_DNA"/>
</dbReference>
<accession>A0A388SXP0</accession>
<reference evidence="3 4" key="1">
    <citation type="submission" date="2018-07" db="EMBL/GenBank/DDBJ databases">
        <title>Whole Genome Shotgun Sequence of Streptomyces spongiicola strain 531S.</title>
        <authorList>
            <person name="Dohra H."/>
            <person name="Kodani S."/>
        </authorList>
    </citation>
    <scope>NUCLEOTIDE SEQUENCE [LARGE SCALE GENOMIC DNA]</scope>
    <source>
        <strain evidence="3 4">531S</strain>
    </source>
</reference>
<comment type="caution">
    <text evidence="3">The sequence shown here is derived from an EMBL/GenBank/DDBJ whole genome shotgun (WGS) entry which is preliminary data.</text>
</comment>
<evidence type="ECO:0000256" key="2">
    <source>
        <dbReference type="SAM" id="MobiDB-lite"/>
    </source>
</evidence>
<feature type="compositionally biased region" description="Polar residues" evidence="2">
    <location>
        <begin position="507"/>
        <end position="522"/>
    </location>
</feature>
<name>A0A388SXP0_9ACTN</name>
<feature type="compositionally biased region" description="Basic and acidic residues" evidence="2">
    <location>
        <begin position="565"/>
        <end position="574"/>
    </location>
</feature>
<feature type="region of interest" description="Disordered" evidence="2">
    <location>
        <begin position="391"/>
        <end position="586"/>
    </location>
</feature>
<feature type="compositionally biased region" description="Low complexity" evidence="2">
    <location>
        <begin position="235"/>
        <end position="260"/>
    </location>
</feature>
<evidence type="ECO:0000313" key="3">
    <source>
        <dbReference type="EMBL" id="GBQ01407.1"/>
    </source>
</evidence>
<evidence type="ECO:0000256" key="1">
    <source>
        <dbReference type="SAM" id="Coils"/>
    </source>
</evidence>
<feature type="coiled-coil region" evidence="1">
    <location>
        <begin position="83"/>
        <end position="110"/>
    </location>
</feature>
<keyword evidence="1" id="KW-0175">Coiled coil</keyword>
<gene>
    <name evidence="3" type="ORF">SSP531S_28410</name>
</gene>
<sequence>MIDDNNPELTPEQQASQVTEQQTEDSDRIESVFGATDSYQRMTAVMDDTAFGIRGGLFGRTDFEGADLNAMLDLLEASNPSDLENAGKELGKARDALNAAAQELDDYVKRVHWEGESGREFRRYGTELAKYAWSLGSFANSVSTQMEVAGTGLTSVRGAKPPRDGRLVRRRVEDFAAPERRADNPEYAEAMRVEEHRQEAINQMNRLASFYAVSEESLSAQEPPRMPKMLQADVPRPTGGARGAAAGTGASVAEASGAVAQHPGRDQAHRQGADAATRADVPGSASTALERSTSMEIDSATAPQAAPTASRAPSTPTATAASGTPSGLVGSLPPSFGAPVRNSSPRVGTSVTPRAGGGAGASIHGRSVTPGGGASAGRVGAVGRAGVFGATPAGSDGQGVAGRASSPTASGTAPGRSGATGATGSQGEAAGRQAVPGRYGAGLPAGSPSPGARAGRVDGVVGGTPQRSAAGSSGARIPRGTVIGVDGPGPGRSSAGRTPPGVVGAISGNTPQRRTGRGTPSGSEVEGTPRDGARPLRPSGPSSDPGQRRPRERDGESAGSSRPDYLAEDKETWTARRRGAVPPVVE</sequence>
<dbReference type="AlphaFoldDB" id="A0A388SXP0"/>
<feature type="region of interest" description="Disordered" evidence="2">
    <location>
        <begin position="218"/>
        <end position="375"/>
    </location>
</feature>
<evidence type="ECO:0000313" key="4">
    <source>
        <dbReference type="Proteomes" id="UP000265354"/>
    </source>
</evidence>
<protein>
    <submittedName>
        <fullName evidence="3">Uncharacterized protein</fullName>
    </submittedName>
</protein>